<proteinExistence type="predicted"/>
<accession>A0A7J6PLE4</accession>
<feature type="compositionally biased region" description="Polar residues" evidence="1">
    <location>
        <begin position="1"/>
        <end position="11"/>
    </location>
</feature>
<evidence type="ECO:0000313" key="2">
    <source>
        <dbReference type="EMBL" id="KAF4696929.1"/>
    </source>
</evidence>
<evidence type="ECO:0000256" key="1">
    <source>
        <dbReference type="SAM" id="MobiDB-lite"/>
    </source>
</evidence>
<dbReference type="AlphaFoldDB" id="A0A7J6PLE4"/>
<reference evidence="2 3" key="1">
    <citation type="submission" date="2020-04" db="EMBL/GenBank/DDBJ databases">
        <title>Perkinsus olseni comparative genomics.</title>
        <authorList>
            <person name="Bogema D.R."/>
        </authorList>
    </citation>
    <scope>NUCLEOTIDE SEQUENCE [LARGE SCALE GENOMIC DNA]</scope>
    <source>
        <strain evidence="2 3">ATCC PRA-207</strain>
    </source>
</reference>
<sequence length="506" mass="55434">TGNNKSSTSPSPLKAATDIVSSAQEATPADDVVGAISFENVESNSWNGTKLPLVVASPSSTVRTSSFDCLADTGAHKNYLSKAVALKICDELAITTVPLGEAHVSKQVDGAPLVAKASLKLRVSVGKFVPTDPVLTFYILDDMSPGAIIGIKGMQKLRLQITLSGDTIIRQCGSPYLSETSFVSDESGDDIAVVEEQPKDSDEINDPTVYCHQHSRQDLASVRKKRDLSFDEALQALMEWQPVRSAPDYSFRVRPIGNQKKDSDGQRYYFEVYIPKKGTNWHQRRKYDYSTTLISRLSSTERAAYFAEVDEYLRRGWWQVIDDNADSTTTAAVDNSGEPPDEASSDAGDIYVDDICFSGSHAEVEEARKGFIETASEFGFEFGKFKDLCPIRLAIDSVVAHGPLSVAADVLRSISGRHSGDWDTPLRLDNTEETAVKKCVDIIKEELTKDCKHGFASSNKLDFKVTSDASPYGYGSTEQQQVVVLYPSRRCIRVDLEADSTGLTNS</sequence>
<name>A0A7J6PLE4_PEROL</name>
<dbReference type="InterPro" id="IPR021109">
    <property type="entry name" value="Peptidase_aspartic_dom_sf"/>
</dbReference>
<organism evidence="2 3">
    <name type="scientific">Perkinsus olseni</name>
    <name type="common">Perkinsus atlanticus</name>
    <dbReference type="NCBI Taxonomy" id="32597"/>
    <lineage>
        <taxon>Eukaryota</taxon>
        <taxon>Sar</taxon>
        <taxon>Alveolata</taxon>
        <taxon>Perkinsozoa</taxon>
        <taxon>Perkinsea</taxon>
        <taxon>Perkinsida</taxon>
        <taxon>Perkinsidae</taxon>
        <taxon>Perkinsus</taxon>
    </lineage>
</organism>
<feature type="region of interest" description="Disordered" evidence="1">
    <location>
        <begin position="1"/>
        <end position="21"/>
    </location>
</feature>
<protein>
    <submittedName>
        <fullName evidence="2">Uncharacterized protein</fullName>
    </submittedName>
</protein>
<keyword evidence="3" id="KW-1185">Reference proteome</keyword>
<dbReference type="Proteomes" id="UP000553632">
    <property type="component" value="Unassembled WGS sequence"/>
</dbReference>
<gene>
    <name evidence="2" type="ORF">FOZ63_001080</name>
</gene>
<feature type="non-terminal residue" evidence="2">
    <location>
        <position position="506"/>
    </location>
</feature>
<dbReference type="Gene3D" id="2.40.70.10">
    <property type="entry name" value="Acid Proteases"/>
    <property type="match status" value="1"/>
</dbReference>
<evidence type="ECO:0000313" key="3">
    <source>
        <dbReference type="Proteomes" id="UP000553632"/>
    </source>
</evidence>
<comment type="caution">
    <text evidence="2">The sequence shown here is derived from an EMBL/GenBank/DDBJ whole genome shotgun (WGS) entry which is preliminary data.</text>
</comment>
<dbReference type="EMBL" id="JABANO010038991">
    <property type="protein sequence ID" value="KAF4696929.1"/>
    <property type="molecule type" value="Genomic_DNA"/>
</dbReference>